<evidence type="ECO:0008006" key="3">
    <source>
        <dbReference type="Google" id="ProtNLM"/>
    </source>
</evidence>
<organism evidence="1 2">
    <name type="scientific">Leclercia adecarboxylata</name>
    <dbReference type="NCBI Taxonomy" id="83655"/>
    <lineage>
        <taxon>Bacteria</taxon>
        <taxon>Pseudomonadati</taxon>
        <taxon>Pseudomonadota</taxon>
        <taxon>Gammaproteobacteria</taxon>
        <taxon>Enterobacterales</taxon>
        <taxon>Enterobacteriaceae</taxon>
        <taxon>Leclercia</taxon>
    </lineage>
</organism>
<accession>A0ABU6ICS8</accession>
<dbReference type="Proteomes" id="UP001357437">
    <property type="component" value="Unassembled WGS sequence"/>
</dbReference>
<name>A0ABU6ICS8_9ENTR</name>
<sequence>MNESDKKSTPEEAMNRIENDAHFHDVFADIAGVTEYNLDGAHYVNLSFLSHRVLPYADDTGRPSSSRIDIKRVASVTLTREKAIALRDTLNANLTDEPHDVEIG</sequence>
<dbReference type="RefSeq" id="WP_213279076.1">
    <property type="nucleotide sequence ID" value="NZ_JAYMCU010000143.1"/>
</dbReference>
<evidence type="ECO:0000313" key="1">
    <source>
        <dbReference type="EMBL" id="MEC3939350.1"/>
    </source>
</evidence>
<gene>
    <name evidence="1" type="ORF">VOF76_24835</name>
</gene>
<keyword evidence="2" id="KW-1185">Reference proteome</keyword>
<comment type="caution">
    <text evidence="1">The sequence shown here is derived from an EMBL/GenBank/DDBJ whole genome shotgun (WGS) entry which is preliminary data.</text>
</comment>
<reference evidence="1 2" key="1">
    <citation type="submission" date="2024-01" db="EMBL/GenBank/DDBJ databases">
        <title>Comparative Genomics of Leclercia adecarboxylata Strains Isolated from Several Sources.</title>
        <authorList>
            <person name="Yescas-Zazueta V."/>
            <person name="Balbuena-Alonso M.G."/>
            <person name="Valencia D."/>
            <person name="Mendez-Pfeiffer P.A."/>
            <person name="Ballesteros-Monrreal M.G."/>
            <person name="Rocha-Gracia R.D.C."/>
            <person name="Barrios-Villa E."/>
        </authorList>
    </citation>
    <scope>NUCLEOTIDE SEQUENCE [LARGE SCALE GENOMIC DNA]</scope>
    <source>
        <strain evidence="1 2">33MEM</strain>
    </source>
</reference>
<proteinExistence type="predicted"/>
<protein>
    <recommendedName>
        <fullName evidence="3">DUF3467 domain-containing protein</fullName>
    </recommendedName>
</protein>
<evidence type="ECO:0000313" key="2">
    <source>
        <dbReference type="Proteomes" id="UP001357437"/>
    </source>
</evidence>
<dbReference type="EMBL" id="JAYMCU010000143">
    <property type="protein sequence ID" value="MEC3939350.1"/>
    <property type="molecule type" value="Genomic_DNA"/>
</dbReference>